<accession>A0ABQ3D0M0</accession>
<dbReference type="RefSeq" id="WP_189892041.1">
    <property type="nucleotide sequence ID" value="NZ_BMVN01000031.1"/>
</dbReference>
<dbReference type="CDD" id="cd00616">
    <property type="entry name" value="AHBA_syn"/>
    <property type="match status" value="1"/>
</dbReference>
<proteinExistence type="inferred from homology"/>
<dbReference type="GO" id="GO:0008483">
    <property type="term" value="F:transaminase activity"/>
    <property type="evidence" value="ECO:0007669"/>
    <property type="project" value="UniProtKB-KW"/>
</dbReference>
<dbReference type="Pfam" id="PF01041">
    <property type="entry name" value="DegT_DnrJ_EryC1"/>
    <property type="match status" value="1"/>
</dbReference>
<evidence type="ECO:0000256" key="6">
    <source>
        <dbReference type="RuleBase" id="RU004508"/>
    </source>
</evidence>
<evidence type="ECO:0000313" key="7">
    <source>
        <dbReference type="EMBL" id="GHA52185.1"/>
    </source>
</evidence>
<dbReference type="PANTHER" id="PTHR30244">
    <property type="entry name" value="TRANSAMINASE"/>
    <property type="match status" value="1"/>
</dbReference>
<dbReference type="EMBL" id="BMVN01000031">
    <property type="protein sequence ID" value="GHA52185.1"/>
    <property type="molecule type" value="Genomic_DNA"/>
</dbReference>
<comment type="cofactor">
    <cofactor evidence="1">
        <name>pyridoxal 5'-phosphate</name>
        <dbReference type="ChEBI" id="CHEBI:597326"/>
    </cofactor>
</comment>
<dbReference type="PANTHER" id="PTHR30244:SF34">
    <property type="entry name" value="DTDP-4-AMINO-4,6-DIDEOXYGALACTOSE TRANSAMINASE"/>
    <property type="match status" value="1"/>
</dbReference>
<dbReference type="InterPro" id="IPR015424">
    <property type="entry name" value="PyrdxlP-dep_Trfase"/>
</dbReference>
<comment type="similarity">
    <text evidence="5">Belongs to the DegT/DnrJ/EryC1 family. L-glutamine:2-deoxy-scyllo-inosose/scyllo-inosose aminotransferase subfamily.</text>
</comment>
<dbReference type="SUPFAM" id="SSF53383">
    <property type="entry name" value="PLP-dependent transferases"/>
    <property type="match status" value="1"/>
</dbReference>
<keyword evidence="2 7" id="KW-0032">Aminotransferase</keyword>
<gene>
    <name evidence="7" type="ORF">GCM10010345_65940</name>
</gene>
<keyword evidence="3" id="KW-0808">Transferase</keyword>
<sequence length="392" mass="41784">MTTADTPAPHRVDLADNTVSAQEIAAVTDVLSSGWLSAGPVTRDFERRFAAALDAPDAVAVSSGTAALHLALSALGIGPGDEVIVPSLTFVASAAMVTLQGGVPVFADVLSPGEPTLAPDDVARLMTERTKAVVVMHYGGYPARTREITDLARAHGVPVVEDAAHAPVVRTPDGALGTIGDIGCFSFFASKNMTTGEGGMVVARDPDVLERVRSARAHCLTRSTWDRMRTGTSDYDVPGLGLNYRPTEMASAIGRVQLARLPDDRRIRRELARRYHEMLQGVPGLTVPFATHQADTAHHLMAVVLPPGVPRPKVQELLKAAGIQTSVHYPPTHLLSYYRDVVAGRRDPATPEQRLPVTEALAGTLLSLPLHARMTADDVAYVAGRLTEAVKR</sequence>
<reference evidence="8" key="1">
    <citation type="journal article" date="2019" name="Int. J. Syst. Evol. Microbiol.">
        <title>The Global Catalogue of Microorganisms (GCM) 10K type strain sequencing project: providing services to taxonomists for standard genome sequencing and annotation.</title>
        <authorList>
            <consortium name="The Broad Institute Genomics Platform"/>
            <consortium name="The Broad Institute Genome Sequencing Center for Infectious Disease"/>
            <person name="Wu L."/>
            <person name="Ma J."/>
        </authorList>
    </citation>
    <scope>NUCLEOTIDE SEQUENCE [LARGE SCALE GENOMIC DNA]</scope>
    <source>
        <strain evidence="8">JCM 4733</strain>
    </source>
</reference>
<protein>
    <submittedName>
        <fullName evidence="7">Aminotransferase DegT</fullName>
    </submittedName>
</protein>
<evidence type="ECO:0000256" key="4">
    <source>
        <dbReference type="ARBA" id="ARBA00022898"/>
    </source>
</evidence>
<keyword evidence="8" id="KW-1185">Reference proteome</keyword>
<name>A0ABQ3D0M0_9ACTN</name>
<evidence type="ECO:0000256" key="1">
    <source>
        <dbReference type="ARBA" id="ARBA00001933"/>
    </source>
</evidence>
<keyword evidence="4 6" id="KW-0663">Pyridoxal phosphate</keyword>
<evidence type="ECO:0000256" key="3">
    <source>
        <dbReference type="ARBA" id="ARBA00022679"/>
    </source>
</evidence>
<dbReference type="Gene3D" id="3.90.1150.10">
    <property type="entry name" value="Aspartate Aminotransferase, domain 1"/>
    <property type="match status" value="1"/>
</dbReference>
<evidence type="ECO:0000256" key="5">
    <source>
        <dbReference type="ARBA" id="ARBA00038398"/>
    </source>
</evidence>
<dbReference type="PIRSF" id="PIRSF000390">
    <property type="entry name" value="PLP_StrS"/>
    <property type="match status" value="1"/>
</dbReference>
<evidence type="ECO:0000256" key="2">
    <source>
        <dbReference type="ARBA" id="ARBA00022576"/>
    </source>
</evidence>
<evidence type="ECO:0000313" key="8">
    <source>
        <dbReference type="Proteomes" id="UP000653644"/>
    </source>
</evidence>
<comment type="caution">
    <text evidence="7">The sequence shown here is derived from an EMBL/GenBank/DDBJ whole genome shotgun (WGS) entry which is preliminary data.</text>
</comment>
<organism evidence="7 8">
    <name type="scientific">Streptomyces canarius</name>
    <dbReference type="NCBI Taxonomy" id="285453"/>
    <lineage>
        <taxon>Bacteria</taxon>
        <taxon>Bacillati</taxon>
        <taxon>Actinomycetota</taxon>
        <taxon>Actinomycetes</taxon>
        <taxon>Kitasatosporales</taxon>
        <taxon>Streptomycetaceae</taxon>
        <taxon>Streptomyces</taxon>
    </lineage>
</organism>
<dbReference type="InterPro" id="IPR000653">
    <property type="entry name" value="DegT/StrS_aminotransferase"/>
</dbReference>
<dbReference type="InterPro" id="IPR015421">
    <property type="entry name" value="PyrdxlP-dep_Trfase_major"/>
</dbReference>
<dbReference type="Gene3D" id="3.40.640.10">
    <property type="entry name" value="Type I PLP-dependent aspartate aminotransferase-like (Major domain)"/>
    <property type="match status" value="1"/>
</dbReference>
<dbReference type="InterPro" id="IPR015422">
    <property type="entry name" value="PyrdxlP-dep_Trfase_small"/>
</dbReference>
<dbReference type="Proteomes" id="UP000653644">
    <property type="component" value="Unassembled WGS sequence"/>
</dbReference>